<evidence type="ECO:0000313" key="2">
    <source>
        <dbReference type="Proteomes" id="UP000634136"/>
    </source>
</evidence>
<sequence length="52" mass="6151">MADQRRCHLQAEIVQSNEPDEFRRRHCSDLEASIRFASQILELESERESFVS</sequence>
<accession>A0A834WIM6</accession>
<keyword evidence="2" id="KW-1185">Reference proteome</keyword>
<dbReference type="EMBL" id="JAAIUW010000008">
    <property type="protein sequence ID" value="KAF7822228.1"/>
    <property type="molecule type" value="Genomic_DNA"/>
</dbReference>
<comment type="caution">
    <text evidence="1">The sequence shown here is derived from an EMBL/GenBank/DDBJ whole genome shotgun (WGS) entry which is preliminary data.</text>
</comment>
<reference evidence="1" key="1">
    <citation type="submission" date="2020-09" db="EMBL/GenBank/DDBJ databases">
        <title>Genome-Enabled Discovery of Anthraquinone Biosynthesis in Senna tora.</title>
        <authorList>
            <person name="Kang S.-H."/>
            <person name="Pandey R.P."/>
            <person name="Lee C.-M."/>
            <person name="Sim J.-S."/>
            <person name="Jeong J.-T."/>
            <person name="Choi B.-S."/>
            <person name="Jung M."/>
            <person name="Ginzburg D."/>
            <person name="Zhao K."/>
            <person name="Won S.Y."/>
            <person name="Oh T.-J."/>
            <person name="Yu Y."/>
            <person name="Kim N.-H."/>
            <person name="Lee O.R."/>
            <person name="Lee T.-H."/>
            <person name="Bashyal P."/>
            <person name="Kim T.-S."/>
            <person name="Lee W.-H."/>
            <person name="Kawkins C."/>
            <person name="Kim C.-K."/>
            <person name="Kim J.S."/>
            <person name="Ahn B.O."/>
            <person name="Rhee S.Y."/>
            <person name="Sohng J.K."/>
        </authorList>
    </citation>
    <scope>NUCLEOTIDE SEQUENCE</scope>
    <source>
        <tissue evidence="1">Leaf</tissue>
    </source>
</reference>
<name>A0A834WIM6_9FABA</name>
<evidence type="ECO:0000313" key="1">
    <source>
        <dbReference type="EMBL" id="KAF7822228.1"/>
    </source>
</evidence>
<gene>
    <name evidence="1" type="ORF">G2W53_027683</name>
</gene>
<proteinExistence type="predicted"/>
<dbReference type="AlphaFoldDB" id="A0A834WIM6"/>
<dbReference type="Proteomes" id="UP000634136">
    <property type="component" value="Unassembled WGS sequence"/>
</dbReference>
<protein>
    <submittedName>
        <fullName evidence="1">Uncharacterized protein</fullName>
    </submittedName>
</protein>
<organism evidence="1 2">
    <name type="scientific">Senna tora</name>
    <dbReference type="NCBI Taxonomy" id="362788"/>
    <lineage>
        <taxon>Eukaryota</taxon>
        <taxon>Viridiplantae</taxon>
        <taxon>Streptophyta</taxon>
        <taxon>Embryophyta</taxon>
        <taxon>Tracheophyta</taxon>
        <taxon>Spermatophyta</taxon>
        <taxon>Magnoliopsida</taxon>
        <taxon>eudicotyledons</taxon>
        <taxon>Gunneridae</taxon>
        <taxon>Pentapetalae</taxon>
        <taxon>rosids</taxon>
        <taxon>fabids</taxon>
        <taxon>Fabales</taxon>
        <taxon>Fabaceae</taxon>
        <taxon>Caesalpinioideae</taxon>
        <taxon>Cassia clade</taxon>
        <taxon>Senna</taxon>
    </lineage>
</organism>